<dbReference type="OrthoDB" id="1915303at2759"/>
<evidence type="ECO:0000313" key="3">
    <source>
        <dbReference type="Proteomes" id="UP000245207"/>
    </source>
</evidence>
<feature type="transmembrane region" description="Helical" evidence="1">
    <location>
        <begin position="125"/>
        <end position="142"/>
    </location>
</feature>
<feature type="transmembrane region" description="Helical" evidence="1">
    <location>
        <begin position="403"/>
        <end position="422"/>
    </location>
</feature>
<dbReference type="PANTHER" id="PTHR35307">
    <property type="entry name" value="PROTEIN, PUTATIVE-RELATED"/>
    <property type="match status" value="1"/>
</dbReference>
<feature type="transmembrane region" description="Helical" evidence="1">
    <location>
        <begin position="57"/>
        <end position="80"/>
    </location>
</feature>
<gene>
    <name evidence="2" type="ORF">CTI12_AA365740</name>
</gene>
<feature type="transmembrane region" description="Helical" evidence="1">
    <location>
        <begin position="154"/>
        <end position="176"/>
    </location>
</feature>
<organism evidence="2 3">
    <name type="scientific">Artemisia annua</name>
    <name type="common">Sweet wormwood</name>
    <dbReference type="NCBI Taxonomy" id="35608"/>
    <lineage>
        <taxon>Eukaryota</taxon>
        <taxon>Viridiplantae</taxon>
        <taxon>Streptophyta</taxon>
        <taxon>Embryophyta</taxon>
        <taxon>Tracheophyta</taxon>
        <taxon>Spermatophyta</taxon>
        <taxon>Magnoliopsida</taxon>
        <taxon>eudicotyledons</taxon>
        <taxon>Gunneridae</taxon>
        <taxon>Pentapetalae</taxon>
        <taxon>asterids</taxon>
        <taxon>campanulids</taxon>
        <taxon>Asterales</taxon>
        <taxon>Asteraceae</taxon>
        <taxon>Asteroideae</taxon>
        <taxon>Anthemideae</taxon>
        <taxon>Artemisiinae</taxon>
        <taxon>Artemisia</taxon>
    </lineage>
</organism>
<sequence>MNSISSSSCFAILQYIDEKARSLSYTGNLTRENIDFLESCCDMLYISEVESNYNRPMVWIGIYIAVASLICVLAMMFDLLHGFRNRKFWFPCKYFTLNATSITVITIAMKLPVDLNTPMESVVDLFAKFGSLLFMSTIMANQMPSLASMDNKELLANGIGLVILVITLIVNTLIQLKTGLFDTTGVLDTTLITHFPMIWIVLGGVIFSLMILISQAITLPTIKQILEFKYQVAHRIASKDEHPQQTEFIVEKLMQHIRRYLVMARTSDPEFVMASTPLCCAVSVINVIIAVIYLTVVIIIFSESYLLEPLSWIKTGSSERIMFPSDYKWSMLVIFIIQCIGIAVGNIAPVFRCFAALNCKVSVTWTTNHLKICKVEKYWIQKLSAWRENHISFPSSGRMVRALVHNFKNLILSVCIGFQMVIVVSCKMIELIPIIVSLVMYSLYRVKSLFSSMVIANIQPNMVHEPDQNARDPDISPYILRLQDETKLENKMVKGISNSLSHLIKKAGKKQMPNNLLIQLLHKSTGFEGVESFDSDQIQPLSTAEIIHCWSLPVVTLTCIAIAFPNIRKDLVDCLINSVGEGLLYTRLVEESLNNAHESVNVQKLTKNLWSEVDVNSRWLEISLKGNTYKGKTTKEIVNLLNDKAKEVVVEIQNNVDEEVIENSRHKIIVANSMYRITETLMLKNRYIIEQNREDTLFDILSVMIAGILSACLTNIPQVIMMKCQESVIEKREASVEAAAELLGNAKEIINIIQMRELPGMDPNRMKSIEEWRNYLKAVP</sequence>
<reference evidence="2 3" key="1">
    <citation type="journal article" date="2018" name="Mol. Plant">
        <title>The genome of Artemisia annua provides insight into the evolution of Asteraceae family and artemisinin biosynthesis.</title>
        <authorList>
            <person name="Shen Q."/>
            <person name="Zhang L."/>
            <person name="Liao Z."/>
            <person name="Wang S."/>
            <person name="Yan T."/>
            <person name="Shi P."/>
            <person name="Liu M."/>
            <person name="Fu X."/>
            <person name="Pan Q."/>
            <person name="Wang Y."/>
            <person name="Lv Z."/>
            <person name="Lu X."/>
            <person name="Zhang F."/>
            <person name="Jiang W."/>
            <person name="Ma Y."/>
            <person name="Chen M."/>
            <person name="Hao X."/>
            <person name="Li L."/>
            <person name="Tang Y."/>
            <person name="Lv G."/>
            <person name="Zhou Y."/>
            <person name="Sun X."/>
            <person name="Brodelius P.E."/>
            <person name="Rose J.K.C."/>
            <person name="Tang K."/>
        </authorList>
    </citation>
    <scope>NUCLEOTIDE SEQUENCE [LARGE SCALE GENOMIC DNA]</scope>
    <source>
        <strain evidence="3">cv. Huhao1</strain>
        <tissue evidence="2">Leaf</tissue>
    </source>
</reference>
<comment type="caution">
    <text evidence="2">The sequence shown here is derived from an EMBL/GenBank/DDBJ whole genome shotgun (WGS) entry which is preliminary data.</text>
</comment>
<feature type="transmembrane region" description="Helical" evidence="1">
    <location>
        <begin position="329"/>
        <end position="351"/>
    </location>
</feature>
<proteinExistence type="predicted"/>
<keyword evidence="1" id="KW-0812">Transmembrane</keyword>
<keyword evidence="3" id="KW-1185">Reference proteome</keyword>
<dbReference type="Proteomes" id="UP000245207">
    <property type="component" value="Unassembled WGS sequence"/>
</dbReference>
<protein>
    <submittedName>
        <fullName evidence="2">Pentatricopeptide repeat-containing protein</fullName>
    </submittedName>
</protein>
<keyword evidence="1" id="KW-0472">Membrane</keyword>
<accession>A0A2U1MN10</accession>
<feature type="transmembrane region" description="Helical" evidence="1">
    <location>
        <begin position="92"/>
        <end position="113"/>
    </location>
</feature>
<dbReference type="EMBL" id="PKPP01004833">
    <property type="protein sequence ID" value="PWA62604.1"/>
    <property type="molecule type" value="Genomic_DNA"/>
</dbReference>
<feature type="transmembrane region" description="Helical" evidence="1">
    <location>
        <begin position="196"/>
        <end position="219"/>
    </location>
</feature>
<evidence type="ECO:0000256" key="1">
    <source>
        <dbReference type="SAM" id="Phobius"/>
    </source>
</evidence>
<feature type="transmembrane region" description="Helical" evidence="1">
    <location>
        <begin position="271"/>
        <end position="301"/>
    </location>
</feature>
<keyword evidence="1" id="KW-1133">Transmembrane helix</keyword>
<evidence type="ECO:0000313" key="2">
    <source>
        <dbReference type="EMBL" id="PWA62604.1"/>
    </source>
</evidence>
<name>A0A2U1MN10_ARTAN</name>
<dbReference type="PANTHER" id="PTHR35307:SF8">
    <property type="entry name" value="GUSTATORY RECEPTOR"/>
    <property type="match status" value="1"/>
</dbReference>
<dbReference type="AlphaFoldDB" id="A0A2U1MN10"/>